<dbReference type="Gene3D" id="2.130.10.10">
    <property type="entry name" value="YVTN repeat-like/Quinoprotein amine dehydrogenase"/>
    <property type="match status" value="2"/>
</dbReference>
<dbReference type="SMART" id="SM00320">
    <property type="entry name" value="WD40"/>
    <property type="match status" value="5"/>
</dbReference>
<evidence type="ECO:0000313" key="4">
    <source>
        <dbReference type="EMBL" id="KAF6144625.1"/>
    </source>
</evidence>
<dbReference type="Proteomes" id="UP000541444">
    <property type="component" value="Unassembled WGS sequence"/>
</dbReference>
<keyword evidence="1 3" id="KW-0853">WD repeat</keyword>
<sequence>MEALVVCGDKSLGAGITIWDMEKGEQLLHIPTCASPPHGLILLGDHFIVASQVHKHGSFGGGAVFIWPLNKPQVPIRSYPIEAIVPLSCTKDAIYLAGGAPSGNVYVWEVTSGKMLRTWRGHQKSLNCLSFSSDDSLLISGSDDGEIRIWSMISLLDVADHDSMPSFFHSLLEHSASITGLLSTSGSSNSVLVSSSFDGTCKVWDMISGRLLGTQVFTQSITAITHDPGEQLLFSGSTDGRIFVNSLDIGLGDNSVISDNHLMVLSGHMEPITALSFSTSRLCLVSASEDCTVCLWNVKSWVVTRRFVHKKGQITNLVVIPRSLLLPVVEGHQRFNCQSRLSLLDKYPQPATTSQETITHLPTYCSLEDHLSKIGFRSTDVIKQQILELEQGRTPCALQMKVETSVENRLWATKMTKHITDMNKHLRSRLLDLIRCRLILSRKLEFFSSEKKKKAKINSSSSPSRE</sequence>
<dbReference type="GO" id="GO:0005656">
    <property type="term" value="C:nuclear pre-replicative complex"/>
    <property type="evidence" value="ECO:0007669"/>
    <property type="project" value="TreeGrafter"/>
</dbReference>
<dbReference type="InterPro" id="IPR001680">
    <property type="entry name" value="WD40_rpt"/>
</dbReference>
<dbReference type="PANTHER" id="PTHR18763">
    <property type="entry name" value="WD-REPEAT PROTEIN 18"/>
    <property type="match status" value="1"/>
</dbReference>
<dbReference type="InterPro" id="IPR019775">
    <property type="entry name" value="WD40_repeat_CS"/>
</dbReference>
<feature type="repeat" description="WD" evidence="3">
    <location>
        <begin position="119"/>
        <end position="152"/>
    </location>
</feature>
<dbReference type="PROSITE" id="PS50294">
    <property type="entry name" value="WD_REPEATS_REGION"/>
    <property type="match status" value="2"/>
</dbReference>
<evidence type="ECO:0000256" key="1">
    <source>
        <dbReference type="ARBA" id="ARBA00022574"/>
    </source>
</evidence>
<evidence type="ECO:0000256" key="3">
    <source>
        <dbReference type="PROSITE-ProRule" id="PRU00221"/>
    </source>
</evidence>
<dbReference type="AlphaFoldDB" id="A0A7J7LPN3"/>
<evidence type="ECO:0000313" key="5">
    <source>
        <dbReference type="Proteomes" id="UP000541444"/>
    </source>
</evidence>
<dbReference type="PRINTS" id="PR00320">
    <property type="entry name" value="GPROTEINBRPT"/>
</dbReference>
<dbReference type="InterPro" id="IPR020472">
    <property type="entry name" value="WD40_PAC1"/>
</dbReference>
<dbReference type="InterPro" id="IPR015943">
    <property type="entry name" value="WD40/YVTN_repeat-like_dom_sf"/>
</dbReference>
<organism evidence="4 5">
    <name type="scientific">Kingdonia uniflora</name>
    <dbReference type="NCBI Taxonomy" id="39325"/>
    <lineage>
        <taxon>Eukaryota</taxon>
        <taxon>Viridiplantae</taxon>
        <taxon>Streptophyta</taxon>
        <taxon>Embryophyta</taxon>
        <taxon>Tracheophyta</taxon>
        <taxon>Spermatophyta</taxon>
        <taxon>Magnoliopsida</taxon>
        <taxon>Ranunculales</taxon>
        <taxon>Circaeasteraceae</taxon>
        <taxon>Kingdonia</taxon>
    </lineage>
</organism>
<dbReference type="SUPFAM" id="SSF50978">
    <property type="entry name" value="WD40 repeat-like"/>
    <property type="match status" value="1"/>
</dbReference>
<protein>
    <submittedName>
        <fullName evidence="4">Uncharacterized protein</fullName>
    </submittedName>
</protein>
<dbReference type="Pfam" id="PF00400">
    <property type="entry name" value="WD40"/>
    <property type="match status" value="4"/>
</dbReference>
<dbReference type="PANTHER" id="PTHR18763:SF4">
    <property type="entry name" value="PROTEIN ROOT INITIATION DEFECTIVE 3-LIKE"/>
    <property type="match status" value="1"/>
</dbReference>
<feature type="repeat" description="WD" evidence="3">
    <location>
        <begin position="265"/>
        <end position="300"/>
    </location>
</feature>
<proteinExistence type="predicted"/>
<keyword evidence="5" id="KW-1185">Reference proteome</keyword>
<comment type="caution">
    <text evidence="4">The sequence shown here is derived from an EMBL/GenBank/DDBJ whole genome shotgun (WGS) entry which is preliminary data.</text>
</comment>
<dbReference type="PROSITE" id="PS50082">
    <property type="entry name" value="WD_REPEATS_2"/>
    <property type="match status" value="3"/>
</dbReference>
<feature type="repeat" description="WD" evidence="3">
    <location>
        <begin position="171"/>
        <end position="214"/>
    </location>
</feature>
<accession>A0A7J7LPN3</accession>
<name>A0A7J7LPN3_9MAGN</name>
<reference evidence="4 5" key="1">
    <citation type="journal article" date="2020" name="IScience">
        <title>Genome Sequencing of the Endangered Kingdonia uniflora (Circaeasteraceae, Ranunculales) Reveals Potential Mechanisms of Evolutionary Specialization.</title>
        <authorList>
            <person name="Sun Y."/>
            <person name="Deng T."/>
            <person name="Zhang A."/>
            <person name="Moore M.J."/>
            <person name="Landis J.B."/>
            <person name="Lin N."/>
            <person name="Zhang H."/>
            <person name="Zhang X."/>
            <person name="Huang J."/>
            <person name="Zhang X."/>
            <person name="Sun H."/>
            <person name="Wang H."/>
        </authorList>
    </citation>
    <scope>NUCLEOTIDE SEQUENCE [LARGE SCALE GENOMIC DNA]</scope>
    <source>
        <strain evidence="4">TB1705</strain>
        <tissue evidence="4">Leaf</tissue>
    </source>
</reference>
<dbReference type="PROSITE" id="PS00678">
    <property type="entry name" value="WD_REPEATS_1"/>
    <property type="match status" value="2"/>
</dbReference>
<dbReference type="GO" id="GO:0006364">
    <property type="term" value="P:rRNA processing"/>
    <property type="evidence" value="ECO:0007669"/>
    <property type="project" value="TreeGrafter"/>
</dbReference>
<dbReference type="InterPro" id="IPR036322">
    <property type="entry name" value="WD40_repeat_dom_sf"/>
</dbReference>
<dbReference type="GO" id="GO:0006261">
    <property type="term" value="P:DNA-templated DNA replication"/>
    <property type="evidence" value="ECO:0007669"/>
    <property type="project" value="TreeGrafter"/>
</dbReference>
<evidence type="ECO:0000256" key="2">
    <source>
        <dbReference type="ARBA" id="ARBA00022737"/>
    </source>
</evidence>
<dbReference type="EMBL" id="JACGCM010002114">
    <property type="protein sequence ID" value="KAF6144625.1"/>
    <property type="molecule type" value="Genomic_DNA"/>
</dbReference>
<keyword evidence="2" id="KW-0677">Repeat</keyword>
<dbReference type="OrthoDB" id="756370at2759"/>
<gene>
    <name evidence="4" type="ORF">GIB67_006117</name>
</gene>
<dbReference type="InterPro" id="IPR045227">
    <property type="entry name" value="WDR18/Ipi3/RID3"/>
</dbReference>
<dbReference type="GO" id="GO:0120330">
    <property type="term" value="C:rixosome complex"/>
    <property type="evidence" value="ECO:0007669"/>
    <property type="project" value="TreeGrafter"/>
</dbReference>